<feature type="transmembrane region" description="Helical" evidence="5">
    <location>
        <begin position="96"/>
        <end position="118"/>
    </location>
</feature>
<keyword evidence="1 5" id="KW-0812">Transmembrane</keyword>
<feature type="transmembrane region" description="Helical" evidence="5">
    <location>
        <begin position="130"/>
        <end position="151"/>
    </location>
</feature>
<evidence type="ECO:0000313" key="7">
    <source>
        <dbReference type="EMBL" id="MBV7256461.1"/>
    </source>
</evidence>
<dbReference type="Proteomes" id="UP000722336">
    <property type="component" value="Unassembled WGS sequence"/>
</dbReference>
<evidence type="ECO:0000313" key="8">
    <source>
        <dbReference type="Proteomes" id="UP000722336"/>
    </source>
</evidence>
<evidence type="ECO:0000259" key="6">
    <source>
        <dbReference type="PROSITE" id="PS50850"/>
    </source>
</evidence>
<dbReference type="PANTHER" id="PTHR23521:SF3">
    <property type="entry name" value="MFS TRANSPORTER"/>
    <property type="match status" value="1"/>
</dbReference>
<evidence type="ECO:0000256" key="3">
    <source>
        <dbReference type="ARBA" id="ARBA00023136"/>
    </source>
</evidence>
<evidence type="ECO:0000256" key="4">
    <source>
        <dbReference type="SAM" id="MobiDB-lite"/>
    </source>
</evidence>
<organism evidence="7 8">
    <name type="scientific">Pacificimonas pallii</name>
    <dbReference type="NCBI Taxonomy" id="2827236"/>
    <lineage>
        <taxon>Bacteria</taxon>
        <taxon>Pseudomonadati</taxon>
        <taxon>Pseudomonadota</taxon>
        <taxon>Alphaproteobacteria</taxon>
        <taxon>Sphingomonadales</taxon>
        <taxon>Sphingosinicellaceae</taxon>
        <taxon>Pacificimonas</taxon>
    </lineage>
</organism>
<keyword evidence="8" id="KW-1185">Reference proteome</keyword>
<gene>
    <name evidence="7" type="ORF">KCG44_06635</name>
</gene>
<feature type="transmembrane region" description="Helical" evidence="5">
    <location>
        <begin position="267"/>
        <end position="286"/>
    </location>
</feature>
<evidence type="ECO:0000256" key="5">
    <source>
        <dbReference type="SAM" id="Phobius"/>
    </source>
</evidence>
<keyword evidence="2 5" id="KW-1133">Transmembrane helix</keyword>
<feature type="transmembrane region" description="Helical" evidence="5">
    <location>
        <begin position="157"/>
        <end position="179"/>
    </location>
</feature>
<dbReference type="EMBL" id="JAGSPA010000002">
    <property type="protein sequence ID" value="MBV7256461.1"/>
    <property type="molecule type" value="Genomic_DNA"/>
</dbReference>
<evidence type="ECO:0000256" key="1">
    <source>
        <dbReference type="ARBA" id="ARBA00022692"/>
    </source>
</evidence>
<evidence type="ECO:0000256" key="2">
    <source>
        <dbReference type="ARBA" id="ARBA00022989"/>
    </source>
</evidence>
<feature type="transmembrane region" description="Helical" evidence="5">
    <location>
        <begin position="358"/>
        <end position="375"/>
    </location>
</feature>
<accession>A0ABS6SDN7</accession>
<reference evidence="7 8" key="1">
    <citation type="submission" date="2021-04" db="EMBL/GenBank/DDBJ databases">
        <authorList>
            <person name="Pira H."/>
            <person name="Risdian C."/>
            <person name="Wink J."/>
        </authorList>
    </citation>
    <scope>NUCLEOTIDE SEQUENCE [LARGE SCALE GENOMIC DNA]</scope>
    <source>
        <strain evidence="7 8">WHA3</strain>
    </source>
</reference>
<dbReference type="InterPro" id="IPR047200">
    <property type="entry name" value="MFS_YcaD-like"/>
</dbReference>
<comment type="caution">
    <text evidence="7">The sequence shown here is derived from an EMBL/GenBank/DDBJ whole genome shotgun (WGS) entry which is preliminary data.</text>
</comment>
<feature type="transmembrane region" description="Helical" evidence="5">
    <location>
        <begin position="332"/>
        <end position="352"/>
    </location>
</feature>
<sequence>MSALAPVAALLVSVALLLMGNGLQGALLPLRAEIDAQTAIEIGILGSSYFLGFGIGCLSAARFVQRAGHIRVFAAAVALASTTALVHALISEPAIWWLLRGTTGFCFAILYTVIESWLNEKATSENRGAIFSVYTVINLTVLTLGQLMLLLGDPAQFPLFAVASILVSLSAIPLALSTSEAPAPIQSAKINLKKLYRQSPVGAAGVLAVGLANGSFWALAPIFAAGRADAASPAAAVAIFMSVVVVGGAIGQWPIGLLSDRMDRRRVLIMTALGAIAAALCMLLVADRVPHGVFIFGFFYGVFGFPINAIATAHMNDHTEPSGFVETASGLLLLYGIGAVIGPIMASIIISFTNLDALFGWILAVQTVLVLFTLYRVTRREAVADEDQGSFASALIAAQTTSPITASSGPRRRGTETGAPSD</sequence>
<protein>
    <submittedName>
        <fullName evidence="7">MFS transporter</fullName>
    </submittedName>
</protein>
<name>A0ABS6SDN7_9SPHN</name>
<feature type="transmembrane region" description="Helical" evidence="5">
    <location>
        <begin position="230"/>
        <end position="255"/>
    </location>
</feature>
<dbReference type="InterPro" id="IPR011701">
    <property type="entry name" value="MFS"/>
</dbReference>
<feature type="transmembrane region" description="Helical" evidence="5">
    <location>
        <begin position="200"/>
        <end position="224"/>
    </location>
</feature>
<feature type="transmembrane region" description="Helical" evidence="5">
    <location>
        <begin position="72"/>
        <end position="90"/>
    </location>
</feature>
<keyword evidence="3 5" id="KW-0472">Membrane</keyword>
<dbReference type="PANTHER" id="PTHR23521">
    <property type="entry name" value="TRANSPORTER MFS SUPERFAMILY"/>
    <property type="match status" value="1"/>
</dbReference>
<dbReference type="InterPro" id="IPR020846">
    <property type="entry name" value="MFS_dom"/>
</dbReference>
<proteinExistence type="predicted"/>
<feature type="transmembrane region" description="Helical" evidence="5">
    <location>
        <begin position="292"/>
        <end position="311"/>
    </location>
</feature>
<dbReference type="PROSITE" id="PS50850">
    <property type="entry name" value="MFS"/>
    <property type="match status" value="1"/>
</dbReference>
<feature type="domain" description="Major facilitator superfamily (MFS) profile" evidence="6">
    <location>
        <begin position="1"/>
        <end position="381"/>
    </location>
</feature>
<feature type="region of interest" description="Disordered" evidence="4">
    <location>
        <begin position="402"/>
        <end position="422"/>
    </location>
</feature>
<feature type="transmembrane region" description="Helical" evidence="5">
    <location>
        <begin position="38"/>
        <end position="60"/>
    </location>
</feature>
<dbReference type="CDD" id="cd17477">
    <property type="entry name" value="MFS_YcaD_like"/>
    <property type="match status" value="1"/>
</dbReference>
<dbReference type="Pfam" id="PF07690">
    <property type="entry name" value="MFS_1"/>
    <property type="match status" value="1"/>
</dbReference>